<dbReference type="InterPro" id="IPR007219">
    <property type="entry name" value="XnlR_reg_dom"/>
</dbReference>
<keyword evidence="8" id="KW-1185">Reference proteome</keyword>
<dbReference type="GO" id="GO:0008270">
    <property type="term" value="F:zinc ion binding"/>
    <property type="evidence" value="ECO:0007669"/>
    <property type="project" value="InterPro"/>
</dbReference>
<dbReference type="GO" id="GO:0005634">
    <property type="term" value="C:nucleus"/>
    <property type="evidence" value="ECO:0007669"/>
    <property type="project" value="UniProtKB-SubCell"/>
</dbReference>
<sequence length="405" mass="46249">MAVLYGIMALAARLSDEETVRQKADTFFSKAKHLLKMNIDVPCLDNIHASILVGNLCGAEAQSATEGIFFGIAFRMAHILHLPKSNTTEDSITQEIKVRTWWSLYMIDQWSSAGLNLPRQFHDDQHRLPMAEIEFWSLKSGQKVESISRSRPGLWGHMVILARIFGHIQDLHQKLANGLLEEGTAEMITQDLAQKFEHFVQDLPLTLQFTSENLRLHAQMGLGRAFVALHLGYHHYATLLYFPYFDVKASPNVNRTMFAARCKYHATSFSDLLRASQETPDCEAVYLIVAHMTVVSSSALLHTLLFGNQAELLDVKKRLFSNFETLLKLKQYWPGVDLMMERLFTFQKVCMRTMDKTYTVDRWIVKFLLQHALPIEGEIGQLATVELKERGKFASDALSMLRPER</sequence>
<dbReference type="AlphaFoldDB" id="A0AAD6D4F3"/>
<dbReference type="SMART" id="SM00906">
    <property type="entry name" value="Fungal_trans"/>
    <property type="match status" value="1"/>
</dbReference>
<feature type="domain" description="Xylanolytic transcriptional activator regulatory" evidence="6">
    <location>
        <begin position="66"/>
        <end position="135"/>
    </location>
</feature>
<gene>
    <name evidence="7" type="ORF">N7494_001563</name>
</gene>
<dbReference type="Pfam" id="PF04082">
    <property type="entry name" value="Fungal_trans"/>
    <property type="match status" value="1"/>
</dbReference>
<keyword evidence="4" id="KW-0804">Transcription</keyword>
<evidence type="ECO:0000256" key="2">
    <source>
        <dbReference type="ARBA" id="ARBA00022723"/>
    </source>
</evidence>
<dbReference type="Proteomes" id="UP001220324">
    <property type="component" value="Unassembled WGS sequence"/>
</dbReference>
<dbReference type="EMBL" id="JAQIZZ010000002">
    <property type="protein sequence ID" value="KAJ5552185.1"/>
    <property type="molecule type" value="Genomic_DNA"/>
</dbReference>
<comment type="subcellular location">
    <subcellularLocation>
        <location evidence="1">Nucleus</location>
    </subcellularLocation>
</comment>
<dbReference type="GO" id="GO:0000981">
    <property type="term" value="F:DNA-binding transcription factor activity, RNA polymerase II-specific"/>
    <property type="evidence" value="ECO:0007669"/>
    <property type="project" value="InterPro"/>
</dbReference>
<protein>
    <recommendedName>
        <fullName evidence="6">Xylanolytic transcriptional activator regulatory domain-containing protein</fullName>
    </recommendedName>
</protein>
<evidence type="ECO:0000313" key="7">
    <source>
        <dbReference type="EMBL" id="KAJ5552185.1"/>
    </source>
</evidence>
<keyword evidence="5" id="KW-0539">Nucleus</keyword>
<evidence type="ECO:0000259" key="6">
    <source>
        <dbReference type="SMART" id="SM00906"/>
    </source>
</evidence>
<dbReference type="GO" id="GO:0003677">
    <property type="term" value="F:DNA binding"/>
    <property type="evidence" value="ECO:0007669"/>
    <property type="project" value="InterPro"/>
</dbReference>
<name>A0AAD6D4F3_9EURO</name>
<comment type="caution">
    <text evidence="7">The sequence shown here is derived from an EMBL/GenBank/DDBJ whole genome shotgun (WGS) entry which is preliminary data.</text>
</comment>
<accession>A0AAD6D4F3</accession>
<evidence type="ECO:0000313" key="8">
    <source>
        <dbReference type="Proteomes" id="UP001220324"/>
    </source>
</evidence>
<dbReference type="PANTHER" id="PTHR47338">
    <property type="entry name" value="ZN(II)2CYS6 TRANSCRIPTION FACTOR (EUROFUNG)-RELATED"/>
    <property type="match status" value="1"/>
</dbReference>
<dbReference type="GO" id="GO:0006351">
    <property type="term" value="P:DNA-templated transcription"/>
    <property type="evidence" value="ECO:0007669"/>
    <property type="project" value="InterPro"/>
</dbReference>
<evidence type="ECO:0000256" key="3">
    <source>
        <dbReference type="ARBA" id="ARBA00023015"/>
    </source>
</evidence>
<evidence type="ECO:0000256" key="5">
    <source>
        <dbReference type="ARBA" id="ARBA00023242"/>
    </source>
</evidence>
<evidence type="ECO:0000256" key="4">
    <source>
        <dbReference type="ARBA" id="ARBA00023163"/>
    </source>
</evidence>
<reference evidence="7 8" key="1">
    <citation type="journal article" date="2023" name="IMA Fungus">
        <title>Comparative genomic study of the Penicillium genus elucidates a diverse pangenome and 15 lateral gene transfer events.</title>
        <authorList>
            <person name="Petersen C."/>
            <person name="Sorensen T."/>
            <person name="Nielsen M.R."/>
            <person name="Sondergaard T.E."/>
            <person name="Sorensen J.L."/>
            <person name="Fitzpatrick D.A."/>
            <person name="Frisvad J.C."/>
            <person name="Nielsen K.L."/>
        </authorList>
    </citation>
    <scope>NUCLEOTIDE SEQUENCE [LARGE SCALE GENOMIC DNA]</scope>
    <source>
        <strain evidence="7 8">IBT 35679</strain>
    </source>
</reference>
<dbReference type="CDD" id="cd12148">
    <property type="entry name" value="fungal_TF_MHR"/>
    <property type="match status" value="1"/>
</dbReference>
<keyword evidence="3" id="KW-0805">Transcription regulation</keyword>
<proteinExistence type="predicted"/>
<dbReference type="InterPro" id="IPR050815">
    <property type="entry name" value="TF_fung"/>
</dbReference>
<organism evidence="7 8">
    <name type="scientific">Penicillium frequentans</name>
    <dbReference type="NCBI Taxonomy" id="3151616"/>
    <lineage>
        <taxon>Eukaryota</taxon>
        <taxon>Fungi</taxon>
        <taxon>Dikarya</taxon>
        <taxon>Ascomycota</taxon>
        <taxon>Pezizomycotina</taxon>
        <taxon>Eurotiomycetes</taxon>
        <taxon>Eurotiomycetidae</taxon>
        <taxon>Eurotiales</taxon>
        <taxon>Aspergillaceae</taxon>
        <taxon>Penicillium</taxon>
    </lineage>
</organism>
<dbReference type="PANTHER" id="PTHR47338:SF16">
    <property type="entry name" value="TRANSCRIPTION FACTOR, PUTATIVE (AFU_ORTHOLOGUE AFUA_2G09360)-RELATED"/>
    <property type="match status" value="1"/>
</dbReference>
<evidence type="ECO:0000256" key="1">
    <source>
        <dbReference type="ARBA" id="ARBA00004123"/>
    </source>
</evidence>
<keyword evidence="2" id="KW-0479">Metal-binding</keyword>